<feature type="region of interest" description="Disordered" evidence="1">
    <location>
        <begin position="1215"/>
        <end position="1252"/>
    </location>
</feature>
<name>A0AAX1QK84_9FIRM</name>
<protein>
    <recommendedName>
        <fullName evidence="6">GLUG domain-containing protein</fullName>
    </recommendedName>
</protein>
<evidence type="ECO:0000313" key="5">
    <source>
        <dbReference type="Proteomes" id="UP000250997"/>
    </source>
</evidence>
<feature type="signal peptide" evidence="3">
    <location>
        <begin position="1"/>
        <end position="30"/>
    </location>
</feature>
<feature type="compositionally biased region" description="Basic and acidic residues" evidence="1">
    <location>
        <begin position="1218"/>
        <end position="1233"/>
    </location>
</feature>
<feature type="transmembrane region" description="Helical" evidence="2">
    <location>
        <begin position="1189"/>
        <end position="1209"/>
    </location>
</feature>
<accession>A0AAX1QK84</accession>
<keyword evidence="2" id="KW-0812">Transmembrane</keyword>
<keyword evidence="2" id="KW-1133">Transmembrane helix</keyword>
<dbReference type="EMBL" id="PRLA01000004">
    <property type="protein sequence ID" value="RAW50307.1"/>
    <property type="molecule type" value="Genomic_DNA"/>
</dbReference>
<sequence>MKTSNHLLRRLTAALLAAVLALSIALPVFASDDGDTIYINSVSDLLSLAKSCAYDQWSVGKTVILQKDLSLEGMLWEPIPSFSGQFKGNGHTISDLTITGQYSPAGLFGIVEEQGSIESLSVRGIVSVSDSADTTTGGIVGINHGTLINCQFTGVVTGDSEVGGIVGRNESEGTIDHSTARAIVTGKSSTGGIAGYNLGAITGCTNVGSINTEYQEASLDTDGFTAKMVDQINNKMAAADDDATNSVTNVATDTGGIAGRSSGMILTSVNTGTVGYEHVGYNVGGIVGRTDGLVSGCVNQGHVLGRKDVGGIAGQAEPYRELDLSKDTIKRLRSELDVLRGLVDDTTGVVENSTTSISNSFSAMTSQMDTAIAAARQLDDQASDYGDEVADEIDRASTLLADTLTKLEPVMDTGEDAMTKLTDATGNLKWAMREMAAEMLMASSALSKTSDGLGKVSDAAEDGRDGMSAISEGIKQLLESVDTGDDSAASQAISGILSAYDSLSSDKKSDKNLKTGIELLKVANSVASVFTLGSGMAPAMKAVTAGMGLLRTASLLSNDSDIARATSQIASAIGTISTIATQMGGIVGSAAKSVSASDHPELAAALTKASDALDGMGSITDGIMDNIKDWVGNNGGGSIKDGLDQLRDASDKLSDAMDDLSDSLDLLKTDAALTSATLAHTSVALGQMQDGLGGLTDMMGQTRDILHWLNQQDPIKVPRPSAELTNTKDSLFDAVSALTDKMDDINSTMRTASNQLTDKMRAVTAQVSVVSNLMLDAVEEISDPGSKTIYEDESEDLIASQSDGKIENSINRGTIDADMNVGGIAGTMGVENLLDPEEDNKDEGTSLLRTSYTVSAVLIGNINEGSITAKKDMVGGIVGQEELGLVTACESYGDVTGVNQVGGIAGAASAKLRSNWAKCALSGEKYIGGIVGQGTDSDLTDGSLIAINNRAIVSVLEGQQYVGAVSGGQDGDFYGNLFVSDDLQGIDRLSRVGQAEPVTYETLLAQENVPDSFRKLTLTFKADGHIIKKISFDYGASFTLADYPEIPQKNGYYAEWSAPVLDQLHTDTVINVEYTPYIPSLSSSVTRENGRPVFFVDGFFGGSNAVQVTQQDITADVHGVTEQWLLEFTDDGNETHQIRYLTPGKAKGKVYVKQADGSWHKVETGSFGSYTTFTTTGTEVEVAFVPAKLPVWAFCAGGAALLVLLLLLAKRIKSKRGPKGEKPRREKKGRQPETADAPADELDTPISETDMQ</sequence>
<dbReference type="Gene3D" id="2.160.20.110">
    <property type="match status" value="2"/>
</dbReference>
<dbReference type="Proteomes" id="UP000250997">
    <property type="component" value="Unassembled WGS sequence"/>
</dbReference>
<reference evidence="4 5" key="1">
    <citation type="submission" date="2018-02" db="EMBL/GenBank/DDBJ databases">
        <title>Complete genome sequencing of Faecalibacterium prausnitzii strains isolated from the human gut.</title>
        <authorList>
            <person name="Fitzgerald B.C."/>
            <person name="Shkoporov A.N."/>
            <person name="Ross P.R."/>
            <person name="Hill C."/>
        </authorList>
    </citation>
    <scope>NUCLEOTIDE SEQUENCE [LARGE SCALE GENOMIC DNA]</scope>
    <source>
        <strain evidence="4 5">APC942/18-1</strain>
    </source>
</reference>
<proteinExistence type="predicted"/>
<comment type="caution">
    <text evidence="4">The sequence shown here is derived from an EMBL/GenBank/DDBJ whole genome shotgun (WGS) entry which is preliminary data.</text>
</comment>
<dbReference type="AlphaFoldDB" id="A0AAX1QK84"/>
<evidence type="ECO:0000256" key="2">
    <source>
        <dbReference type="SAM" id="Phobius"/>
    </source>
</evidence>
<evidence type="ECO:0000256" key="1">
    <source>
        <dbReference type="SAM" id="MobiDB-lite"/>
    </source>
</evidence>
<keyword evidence="3" id="KW-0732">Signal</keyword>
<gene>
    <name evidence="4" type="ORF">C4N27_07205</name>
</gene>
<evidence type="ECO:0000313" key="4">
    <source>
        <dbReference type="EMBL" id="RAW50307.1"/>
    </source>
</evidence>
<evidence type="ECO:0008006" key="6">
    <source>
        <dbReference type="Google" id="ProtNLM"/>
    </source>
</evidence>
<organism evidence="4 5">
    <name type="scientific">Faecalibacterium prausnitzii</name>
    <dbReference type="NCBI Taxonomy" id="853"/>
    <lineage>
        <taxon>Bacteria</taxon>
        <taxon>Bacillati</taxon>
        <taxon>Bacillota</taxon>
        <taxon>Clostridia</taxon>
        <taxon>Eubacteriales</taxon>
        <taxon>Oscillospiraceae</taxon>
        <taxon>Faecalibacterium</taxon>
    </lineage>
</organism>
<dbReference type="RefSeq" id="WP_158396677.1">
    <property type="nucleotide sequence ID" value="NZ_CP026548.1"/>
</dbReference>
<evidence type="ECO:0000256" key="3">
    <source>
        <dbReference type="SAM" id="SignalP"/>
    </source>
</evidence>
<keyword evidence="2" id="KW-0472">Membrane</keyword>
<feature type="chain" id="PRO_5043757550" description="GLUG domain-containing protein" evidence="3">
    <location>
        <begin position="31"/>
        <end position="1252"/>
    </location>
</feature>